<evidence type="ECO:0000313" key="11">
    <source>
        <dbReference type="EMBL" id="NHO64880.1"/>
    </source>
</evidence>
<dbReference type="Pfam" id="PF00512">
    <property type="entry name" value="HisKA"/>
    <property type="match status" value="1"/>
</dbReference>
<evidence type="ECO:0000256" key="8">
    <source>
        <dbReference type="SAM" id="Phobius"/>
    </source>
</evidence>
<dbReference type="PRINTS" id="PR00344">
    <property type="entry name" value="BCTRLSENSOR"/>
</dbReference>
<dbReference type="InterPro" id="IPR005467">
    <property type="entry name" value="His_kinase_dom"/>
</dbReference>
<feature type="transmembrane region" description="Helical" evidence="8">
    <location>
        <begin position="51"/>
        <end position="70"/>
    </location>
</feature>
<dbReference type="AlphaFoldDB" id="A0A9E5MLX1"/>
<evidence type="ECO:0000256" key="1">
    <source>
        <dbReference type="ARBA" id="ARBA00000085"/>
    </source>
</evidence>
<evidence type="ECO:0000256" key="3">
    <source>
        <dbReference type="ARBA" id="ARBA00022553"/>
    </source>
</evidence>
<evidence type="ECO:0000313" key="12">
    <source>
        <dbReference type="Proteomes" id="UP000787472"/>
    </source>
</evidence>
<dbReference type="SUPFAM" id="SSF47384">
    <property type="entry name" value="Homodimeric domain of signal transducing histidine kinase"/>
    <property type="match status" value="1"/>
</dbReference>
<keyword evidence="4" id="KW-0808">Transferase</keyword>
<reference evidence="11" key="1">
    <citation type="submission" date="2020-03" db="EMBL/GenBank/DDBJ databases">
        <authorList>
            <person name="Guo F."/>
        </authorList>
    </citation>
    <scope>NUCLEOTIDE SEQUENCE</scope>
    <source>
        <strain evidence="11">JCM 30134</strain>
    </source>
</reference>
<protein>
    <recommendedName>
        <fullName evidence="2">histidine kinase</fullName>
        <ecNumber evidence="2">2.7.13.3</ecNumber>
    </recommendedName>
</protein>
<evidence type="ECO:0000259" key="9">
    <source>
        <dbReference type="PROSITE" id="PS50109"/>
    </source>
</evidence>
<feature type="modified residue" description="4-aspartylphosphate" evidence="7">
    <location>
        <position position="512"/>
    </location>
</feature>
<keyword evidence="6" id="KW-0902">Two-component regulatory system</keyword>
<dbReference type="GO" id="GO:0000155">
    <property type="term" value="F:phosphorelay sensor kinase activity"/>
    <property type="evidence" value="ECO:0007669"/>
    <property type="project" value="InterPro"/>
</dbReference>
<dbReference type="PROSITE" id="PS50109">
    <property type="entry name" value="HIS_KIN"/>
    <property type="match status" value="1"/>
</dbReference>
<evidence type="ECO:0000256" key="2">
    <source>
        <dbReference type="ARBA" id="ARBA00012438"/>
    </source>
</evidence>
<comment type="catalytic activity">
    <reaction evidence="1">
        <text>ATP + protein L-histidine = ADP + protein N-phospho-L-histidine.</text>
        <dbReference type="EC" id="2.7.13.3"/>
    </reaction>
</comment>
<comment type="caution">
    <text evidence="11">The sequence shown here is derived from an EMBL/GenBank/DDBJ whole genome shotgun (WGS) entry which is preliminary data.</text>
</comment>
<dbReference type="InterPro" id="IPR001789">
    <property type="entry name" value="Sig_transdc_resp-reg_receiver"/>
</dbReference>
<dbReference type="SMART" id="SM00387">
    <property type="entry name" value="HATPase_c"/>
    <property type="match status" value="1"/>
</dbReference>
<dbReference type="RefSeq" id="WP_167182596.1">
    <property type="nucleotide sequence ID" value="NZ_JAAONZ010000003.1"/>
</dbReference>
<dbReference type="SMART" id="SM00388">
    <property type="entry name" value="HisKA"/>
    <property type="match status" value="1"/>
</dbReference>
<dbReference type="EC" id="2.7.13.3" evidence="2"/>
<dbReference type="Gene3D" id="3.40.50.2300">
    <property type="match status" value="1"/>
</dbReference>
<keyword evidence="8" id="KW-0812">Transmembrane</keyword>
<feature type="transmembrane region" description="Helical" evidence="8">
    <location>
        <begin position="90"/>
        <end position="110"/>
    </location>
</feature>
<keyword evidence="8" id="KW-0472">Membrane</keyword>
<evidence type="ECO:0000256" key="5">
    <source>
        <dbReference type="ARBA" id="ARBA00022777"/>
    </source>
</evidence>
<name>A0A9E5MLX1_9GAMM</name>
<dbReference type="EMBL" id="JAAONZ010000003">
    <property type="protein sequence ID" value="NHO64880.1"/>
    <property type="molecule type" value="Genomic_DNA"/>
</dbReference>
<dbReference type="CDD" id="cd00075">
    <property type="entry name" value="HATPase"/>
    <property type="match status" value="1"/>
</dbReference>
<dbReference type="Pfam" id="PF00072">
    <property type="entry name" value="Response_reg"/>
    <property type="match status" value="1"/>
</dbReference>
<evidence type="ECO:0000256" key="7">
    <source>
        <dbReference type="PROSITE-ProRule" id="PRU00169"/>
    </source>
</evidence>
<dbReference type="InterPro" id="IPR036890">
    <property type="entry name" value="HATPase_C_sf"/>
</dbReference>
<keyword evidence="8" id="KW-1133">Transmembrane helix</keyword>
<dbReference type="SMART" id="SM00448">
    <property type="entry name" value="REC"/>
    <property type="match status" value="1"/>
</dbReference>
<dbReference type="PROSITE" id="PS50110">
    <property type="entry name" value="RESPONSE_REGULATORY"/>
    <property type="match status" value="1"/>
</dbReference>
<dbReference type="InterPro" id="IPR003661">
    <property type="entry name" value="HisK_dim/P_dom"/>
</dbReference>
<dbReference type="CDD" id="cd00082">
    <property type="entry name" value="HisKA"/>
    <property type="match status" value="1"/>
</dbReference>
<dbReference type="SUPFAM" id="SSF55874">
    <property type="entry name" value="ATPase domain of HSP90 chaperone/DNA topoisomerase II/histidine kinase"/>
    <property type="match status" value="1"/>
</dbReference>
<organism evidence="11 12">
    <name type="scientific">Pseudomaricurvus hydrocarbonicus</name>
    <dbReference type="NCBI Taxonomy" id="1470433"/>
    <lineage>
        <taxon>Bacteria</taxon>
        <taxon>Pseudomonadati</taxon>
        <taxon>Pseudomonadota</taxon>
        <taxon>Gammaproteobacteria</taxon>
        <taxon>Cellvibrionales</taxon>
        <taxon>Cellvibrionaceae</taxon>
        <taxon>Pseudomaricurvus</taxon>
    </lineage>
</organism>
<feature type="domain" description="Response regulatory" evidence="10">
    <location>
        <begin position="463"/>
        <end position="577"/>
    </location>
</feature>
<dbReference type="PANTHER" id="PTHR43711">
    <property type="entry name" value="TWO-COMPONENT HISTIDINE KINASE"/>
    <property type="match status" value="1"/>
</dbReference>
<proteinExistence type="predicted"/>
<dbReference type="Proteomes" id="UP000787472">
    <property type="component" value="Unassembled WGS sequence"/>
</dbReference>
<dbReference type="Pfam" id="PF02518">
    <property type="entry name" value="HATPase_c"/>
    <property type="match status" value="1"/>
</dbReference>
<feature type="transmembrane region" description="Helical" evidence="8">
    <location>
        <begin position="166"/>
        <end position="185"/>
    </location>
</feature>
<dbReference type="PANTHER" id="PTHR43711:SF1">
    <property type="entry name" value="HISTIDINE KINASE 1"/>
    <property type="match status" value="1"/>
</dbReference>
<dbReference type="Gene3D" id="3.30.565.10">
    <property type="entry name" value="Histidine kinase-like ATPase, C-terminal domain"/>
    <property type="match status" value="1"/>
</dbReference>
<dbReference type="InterPro" id="IPR050736">
    <property type="entry name" value="Sensor_HK_Regulatory"/>
</dbReference>
<evidence type="ECO:0000259" key="10">
    <source>
        <dbReference type="PROSITE" id="PS50110"/>
    </source>
</evidence>
<dbReference type="CDD" id="cd00156">
    <property type="entry name" value="REC"/>
    <property type="match status" value="1"/>
</dbReference>
<keyword evidence="3 7" id="KW-0597">Phosphoprotein</keyword>
<dbReference type="Gene3D" id="1.10.287.130">
    <property type="match status" value="1"/>
</dbReference>
<evidence type="ECO:0000256" key="4">
    <source>
        <dbReference type="ARBA" id="ARBA00022679"/>
    </source>
</evidence>
<feature type="transmembrane region" description="Helical" evidence="8">
    <location>
        <begin position="122"/>
        <end position="146"/>
    </location>
</feature>
<dbReference type="InterPro" id="IPR003594">
    <property type="entry name" value="HATPase_dom"/>
</dbReference>
<keyword evidence="5 11" id="KW-0418">Kinase</keyword>
<feature type="domain" description="Histidine kinase" evidence="9">
    <location>
        <begin position="230"/>
        <end position="444"/>
    </location>
</feature>
<dbReference type="InterPro" id="IPR011006">
    <property type="entry name" value="CheY-like_superfamily"/>
</dbReference>
<accession>A0A9E5MLX1</accession>
<dbReference type="InterPro" id="IPR036097">
    <property type="entry name" value="HisK_dim/P_sf"/>
</dbReference>
<sequence length="586" mass="64417">MAALKHTLSPSASIESELLKLLARQGWMGPVPTLASLGVIAFFASSHMSPWIWGGWLCLCAFVLFGRSAILIKLPTLTQYPESVRMRAAISLSIVNGIVHGLSLVAFPYLTDLERAVQTMILTGIGSISVVTTAGFLPISLAYLIPTLLPTVGLWTFYTLDDSSNFIGFAVAVMVFWSSAIMVVLSRDTYGLFEESFAIRQRQTDMNEKLKGALQEAESASRAKTRFLASASHDLRQPIHALSLFGGALTKRPLDEQSREIAGHMDIALQSLASRLDSLLDISKLDAGIVQATKAPFNLRLMVERLQDEFMPAAINKGLKVWLDCAADAFVNTDEILLERIVRNLLANAIKYTERGRIELCVEHKYNKVVLTIKDSGRGIPLEEQDHVFEEFYQLHNPERDHTKGLGLGLAIVKRLADLLELDLSMDSMIGSGTVFTMCLPASSVMPQTQRPTVNNLSWDSLCALVIDDEHEVGLGMKALLESMGCKVLLAEGTLDALSQAKAERPDIVLADFRLRGEDNGILTIRTIRELYRNIPAILISGDTAPERLREAEDASIPLLHKPVLVDDLEAAIAEACELEALLEPR</sequence>
<feature type="transmembrane region" description="Helical" evidence="8">
    <location>
        <begin position="27"/>
        <end position="44"/>
    </location>
</feature>
<evidence type="ECO:0000256" key="6">
    <source>
        <dbReference type="ARBA" id="ARBA00023012"/>
    </source>
</evidence>
<gene>
    <name evidence="11" type="ORF">G8770_04920</name>
</gene>
<dbReference type="SUPFAM" id="SSF52172">
    <property type="entry name" value="CheY-like"/>
    <property type="match status" value="1"/>
</dbReference>
<keyword evidence="12" id="KW-1185">Reference proteome</keyword>
<dbReference type="InterPro" id="IPR004358">
    <property type="entry name" value="Sig_transdc_His_kin-like_C"/>
</dbReference>